<evidence type="ECO:0000313" key="3">
    <source>
        <dbReference type="Proteomes" id="UP000095709"/>
    </source>
</evidence>
<feature type="domain" description="BD-FAE-like" evidence="1">
    <location>
        <begin position="139"/>
        <end position="241"/>
    </location>
</feature>
<dbReference type="AlphaFoldDB" id="A0A174QSE1"/>
<dbReference type="InterPro" id="IPR029058">
    <property type="entry name" value="AB_hydrolase_fold"/>
</dbReference>
<dbReference type="Proteomes" id="UP000095709">
    <property type="component" value="Unassembled WGS sequence"/>
</dbReference>
<organism evidence="2 3">
    <name type="scientific">Fusicatenibacter saccharivorans</name>
    <dbReference type="NCBI Taxonomy" id="1150298"/>
    <lineage>
        <taxon>Bacteria</taxon>
        <taxon>Bacillati</taxon>
        <taxon>Bacillota</taxon>
        <taxon>Clostridia</taxon>
        <taxon>Lachnospirales</taxon>
        <taxon>Lachnospiraceae</taxon>
        <taxon>Fusicatenibacter</taxon>
    </lineage>
</organism>
<evidence type="ECO:0000259" key="1">
    <source>
        <dbReference type="Pfam" id="PF20434"/>
    </source>
</evidence>
<dbReference type="Gene3D" id="3.40.50.1820">
    <property type="entry name" value="alpha/beta hydrolase"/>
    <property type="match status" value="1"/>
</dbReference>
<name>A0A174QSE1_9FIRM</name>
<dbReference type="SUPFAM" id="SSF53474">
    <property type="entry name" value="alpha/beta-Hydrolases"/>
    <property type="match status" value="1"/>
</dbReference>
<proteinExistence type="predicted"/>
<sequence length="345" mass="38266">MGKYKGLFWPAILGVKHMPKVKESEFYNVAGGFRRATINDKIAFFLQHPVWEGRPELFMKTGSPKEIYAMSGMSVHGLCNLIGQPAQAQSIVDGFNYVVEQKGLKKVHFISGLYAEDEVRRDPDKGKVQGILFQGEPGKPVAVLIAGGGFDGVASYLESIPAAMELHRRGYSAFVLVYRVNVELHETEPQAKGGEASKDVLPAVRYLIGHQAEYGYTMDGFGMFGFSAGGLMTTAYAFSDYKDCCHKHNLPRPAAIFPIYGLHWELKVHEEDKGLAIFSRVGRDDPTGFAAVEKIIPDIRKALGQENVDIVMYDKLGHGFGLGIDTAAEDWLRDAVAFWEEHRKC</sequence>
<gene>
    <name evidence="2" type="ORF">ERS852498_02696</name>
</gene>
<evidence type="ECO:0000313" key="2">
    <source>
        <dbReference type="EMBL" id="CUP73780.1"/>
    </source>
</evidence>
<protein>
    <recommendedName>
        <fullName evidence="1">BD-FAE-like domain-containing protein</fullName>
    </recommendedName>
</protein>
<dbReference type="EMBL" id="CZAL01000015">
    <property type="protein sequence ID" value="CUP73780.1"/>
    <property type="molecule type" value="Genomic_DNA"/>
</dbReference>
<dbReference type="InterPro" id="IPR049492">
    <property type="entry name" value="BD-FAE-like_dom"/>
</dbReference>
<dbReference type="Pfam" id="PF20434">
    <property type="entry name" value="BD-FAE"/>
    <property type="match status" value="1"/>
</dbReference>
<accession>A0A174QSE1</accession>
<reference evidence="2 3" key="1">
    <citation type="submission" date="2015-09" db="EMBL/GenBank/DDBJ databases">
        <authorList>
            <consortium name="Pathogen Informatics"/>
        </authorList>
    </citation>
    <scope>NUCLEOTIDE SEQUENCE [LARGE SCALE GENOMIC DNA]</scope>
    <source>
        <strain evidence="2 3">2789STDY5834885</strain>
    </source>
</reference>